<dbReference type="SUPFAM" id="SSF103473">
    <property type="entry name" value="MFS general substrate transporter"/>
    <property type="match status" value="2"/>
</dbReference>
<keyword evidence="1" id="KW-1133">Transmembrane helix</keyword>
<organism evidence="2 3">
    <name type="scientific">Candidatus Taylorbacteria bacterium RIFCSPHIGHO2_01_FULL_46_22b</name>
    <dbReference type="NCBI Taxonomy" id="1802301"/>
    <lineage>
        <taxon>Bacteria</taxon>
        <taxon>Candidatus Tayloriibacteriota</taxon>
    </lineage>
</organism>
<feature type="transmembrane region" description="Helical" evidence="1">
    <location>
        <begin position="282"/>
        <end position="300"/>
    </location>
</feature>
<feature type="transmembrane region" description="Helical" evidence="1">
    <location>
        <begin position="79"/>
        <end position="99"/>
    </location>
</feature>
<feature type="transmembrane region" description="Helical" evidence="1">
    <location>
        <begin position="251"/>
        <end position="270"/>
    </location>
</feature>
<feature type="transmembrane region" description="Helical" evidence="1">
    <location>
        <begin position="169"/>
        <end position="188"/>
    </location>
</feature>
<name>A0A1G2M361_9BACT</name>
<proteinExistence type="predicted"/>
<evidence type="ECO:0000313" key="3">
    <source>
        <dbReference type="Proteomes" id="UP000178873"/>
    </source>
</evidence>
<dbReference type="Gene3D" id="1.20.1250.20">
    <property type="entry name" value="MFS general substrate transporter like domains"/>
    <property type="match status" value="2"/>
</dbReference>
<feature type="transmembrane region" description="Helical" evidence="1">
    <location>
        <begin position="105"/>
        <end position="123"/>
    </location>
</feature>
<dbReference type="PANTHER" id="PTHR23526">
    <property type="entry name" value="INTEGRAL MEMBRANE TRANSPORT PROTEIN-RELATED"/>
    <property type="match status" value="1"/>
</dbReference>
<dbReference type="PANTHER" id="PTHR23526:SF4">
    <property type="entry name" value="INTEGRAL MEMBRANE TRANSPORT PROTEIN"/>
    <property type="match status" value="1"/>
</dbReference>
<feature type="transmembrane region" description="Helical" evidence="1">
    <location>
        <begin position="216"/>
        <end position="239"/>
    </location>
</feature>
<sequence length="394" mass="44928">MQKEVFSKPGQHIPRSVSSIYTLGFFLSLHVALPAYLFSSFLSQFFPEKYIGIIFSIASLLTIWLFSKLPAILRRFGNFVTAGVFLTCTIVAIALLSFIKLPFLVIVIFILYQLATSVLTFNFDIFLEHSSGNKVTGEIRGTYLMFGSIAWVIAEVLLVFIIANNQYNTVFIVASLVALPMMVILNRFKRFHDPHYRALQILTLFKKTSGHSKEVISIYIINFLLCFFYSWMVIYTPLYLYNYVGFQWNQIAILFAVMLLPFALIQRPLGKLADRKFGEKEFLIGGFSIMAIATGVMSFLPTPEFWIWMGLLFVSRIGAATTEVMSETYFFKHVHDSDVALIGIFRTTRPWAYIVAPIVATVLLPFSGIQYLFIILAVIMLYGVFKSFQLVDTR</sequence>
<comment type="caution">
    <text evidence="2">The sequence shown here is derived from an EMBL/GenBank/DDBJ whole genome shotgun (WGS) entry which is preliminary data.</text>
</comment>
<keyword evidence="1" id="KW-0812">Transmembrane</keyword>
<keyword evidence="1" id="KW-0472">Membrane</keyword>
<accession>A0A1G2M361</accession>
<dbReference type="GO" id="GO:0022857">
    <property type="term" value="F:transmembrane transporter activity"/>
    <property type="evidence" value="ECO:0007669"/>
    <property type="project" value="InterPro"/>
</dbReference>
<dbReference type="STRING" id="1802301.A2664_02545"/>
<feature type="transmembrane region" description="Helical" evidence="1">
    <location>
        <begin position="352"/>
        <end position="385"/>
    </location>
</feature>
<protein>
    <recommendedName>
        <fullName evidence="4">Major facilitator superfamily (MFS) profile domain-containing protein</fullName>
    </recommendedName>
</protein>
<dbReference type="Pfam" id="PF07690">
    <property type="entry name" value="MFS_1"/>
    <property type="match status" value="1"/>
</dbReference>
<dbReference type="InterPro" id="IPR011701">
    <property type="entry name" value="MFS"/>
</dbReference>
<evidence type="ECO:0000313" key="2">
    <source>
        <dbReference type="EMBL" id="OHA18318.1"/>
    </source>
</evidence>
<dbReference type="Proteomes" id="UP000178873">
    <property type="component" value="Unassembled WGS sequence"/>
</dbReference>
<feature type="transmembrane region" description="Helical" evidence="1">
    <location>
        <begin position="20"/>
        <end position="38"/>
    </location>
</feature>
<dbReference type="EMBL" id="MHRF01000007">
    <property type="protein sequence ID" value="OHA18318.1"/>
    <property type="molecule type" value="Genomic_DNA"/>
</dbReference>
<gene>
    <name evidence="2" type="ORF">A2664_02545</name>
</gene>
<feature type="transmembrane region" description="Helical" evidence="1">
    <location>
        <begin position="143"/>
        <end position="163"/>
    </location>
</feature>
<dbReference type="AlphaFoldDB" id="A0A1G2M361"/>
<evidence type="ECO:0008006" key="4">
    <source>
        <dbReference type="Google" id="ProtNLM"/>
    </source>
</evidence>
<feature type="transmembrane region" description="Helical" evidence="1">
    <location>
        <begin position="50"/>
        <end position="67"/>
    </location>
</feature>
<reference evidence="2 3" key="1">
    <citation type="journal article" date="2016" name="Nat. Commun.">
        <title>Thousands of microbial genomes shed light on interconnected biogeochemical processes in an aquifer system.</title>
        <authorList>
            <person name="Anantharaman K."/>
            <person name="Brown C.T."/>
            <person name="Hug L.A."/>
            <person name="Sharon I."/>
            <person name="Castelle C.J."/>
            <person name="Probst A.J."/>
            <person name="Thomas B.C."/>
            <person name="Singh A."/>
            <person name="Wilkins M.J."/>
            <person name="Karaoz U."/>
            <person name="Brodie E.L."/>
            <person name="Williams K.H."/>
            <person name="Hubbard S.S."/>
            <person name="Banfield J.F."/>
        </authorList>
    </citation>
    <scope>NUCLEOTIDE SEQUENCE [LARGE SCALE GENOMIC DNA]</scope>
</reference>
<evidence type="ECO:0000256" key="1">
    <source>
        <dbReference type="SAM" id="Phobius"/>
    </source>
</evidence>
<dbReference type="InterPro" id="IPR036259">
    <property type="entry name" value="MFS_trans_sf"/>
</dbReference>
<dbReference type="InterPro" id="IPR052528">
    <property type="entry name" value="Sugar_transport-like"/>
</dbReference>